<evidence type="ECO:0000313" key="4">
    <source>
        <dbReference type="EMBL" id="URI15028.1"/>
    </source>
</evidence>
<dbReference type="InterPro" id="IPR036291">
    <property type="entry name" value="NAD(P)-bd_dom_sf"/>
</dbReference>
<feature type="transmembrane region" description="Helical" evidence="2">
    <location>
        <begin position="54"/>
        <end position="72"/>
    </location>
</feature>
<dbReference type="Proteomes" id="UP001055429">
    <property type="component" value="Chromosome"/>
</dbReference>
<dbReference type="RefSeq" id="WP_250201814.1">
    <property type="nucleotide sequence ID" value="NZ_CP097649.1"/>
</dbReference>
<name>A0ABY4SL95_9CAUL</name>
<dbReference type="PANTHER" id="PTHR43318">
    <property type="entry name" value="UDP-N-ACETYLGLUCOSAMINE 4,6-DEHYDRATASE"/>
    <property type="match status" value="1"/>
</dbReference>
<dbReference type="SUPFAM" id="SSF51735">
    <property type="entry name" value="NAD(P)-binding Rossmann-fold domains"/>
    <property type="match status" value="1"/>
</dbReference>
<keyword evidence="2" id="KW-0472">Membrane</keyword>
<feature type="transmembrane region" description="Helical" evidence="2">
    <location>
        <begin position="12"/>
        <end position="34"/>
    </location>
</feature>
<dbReference type="Gene3D" id="3.40.50.720">
    <property type="entry name" value="NAD(P)-binding Rossmann-like Domain"/>
    <property type="match status" value="1"/>
</dbReference>
<dbReference type="InterPro" id="IPR003869">
    <property type="entry name" value="Polysac_CapD-like"/>
</dbReference>
<dbReference type="PANTHER" id="PTHR43318:SF1">
    <property type="entry name" value="POLYSACCHARIDE BIOSYNTHESIS PROTEIN EPSC-RELATED"/>
    <property type="match status" value="1"/>
</dbReference>
<keyword evidence="5" id="KW-1185">Reference proteome</keyword>
<evidence type="ECO:0000259" key="3">
    <source>
        <dbReference type="Pfam" id="PF02719"/>
    </source>
</evidence>
<evidence type="ECO:0000256" key="2">
    <source>
        <dbReference type="SAM" id="Phobius"/>
    </source>
</evidence>
<evidence type="ECO:0000313" key="5">
    <source>
        <dbReference type="Proteomes" id="UP001055429"/>
    </source>
</evidence>
<gene>
    <name evidence="4" type="ORF">M8231_14710</name>
</gene>
<organism evidence="4 5">
    <name type="scientific">Brevundimonas albigilva</name>
    <dbReference type="NCBI Taxonomy" id="1312364"/>
    <lineage>
        <taxon>Bacteria</taxon>
        <taxon>Pseudomonadati</taxon>
        <taxon>Pseudomonadota</taxon>
        <taxon>Alphaproteobacteria</taxon>
        <taxon>Caulobacterales</taxon>
        <taxon>Caulobacteraceae</taxon>
        <taxon>Brevundimonas</taxon>
    </lineage>
</organism>
<feature type="transmembrane region" description="Helical" evidence="2">
    <location>
        <begin position="84"/>
        <end position="106"/>
    </location>
</feature>
<feature type="domain" description="Polysaccharide biosynthesis protein CapD-like" evidence="3">
    <location>
        <begin position="309"/>
        <end position="586"/>
    </location>
</feature>
<evidence type="ECO:0000256" key="1">
    <source>
        <dbReference type="ARBA" id="ARBA00007430"/>
    </source>
</evidence>
<comment type="similarity">
    <text evidence="1">Belongs to the polysaccharide synthase family.</text>
</comment>
<protein>
    <submittedName>
        <fullName evidence="4">Polysaccharide biosynthesis protein</fullName>
    </submittedName>
</protein>
<keyword evidence="2" id="KW-0812">Transmembrane</keyword>
<dbReference type="EMBL" id="CP097649">
    <property type="protein sequence ID" value="URI15028.1"/>
    <property type="molecule type" value="Genomic_DNA"/>
</dbReference>
<keyword evidence="2" id="KW-1133">Transmembrane helix</keyword>
<dbReference type="CDD" id="cd05237">
    <property type="entry name" value="UDP_invert_4-6DH_SDR_e"/>
    <property type="match status" value="1"/>
</dbReference>
<feature type="transmembrane region" description="Helical" evidence="2">
    <location>
        <begin position="118"/>
        <end position="137"/>
    </location>
</feature>
<dbReference type="Pfam" id="PF02719">
    <property type="entry name" value="Polysacc_synt_2"/>
    <property type="match status" value="1"/>
</dbReference>
<reference evidence="4" key="1">
    <citation type="submission" date="2022-05" db="EMBL/GenBank/DDBJ databases">
        <title>Brevundimonas albigilva TT17 genome sequence.</title>
        <authorList>
            <person name="Lee K."/>
            <person name="Son H."/>
        </authorList>
    </citation>
    <scope>NUCLEOTIDE SEQUENCE</scope>
    <source>
        <strain evidence="4">TT17</strain>
    </source>
</reference>
<dbReference type="InterPro" id="IPR051203">
    <property type="entry name" value="Polysaccharide_Synthase-Rel"/>
</dbReference>
<proteinExistence type="inferred from homology"/>
<sequence>MPHRFKAPARFGVTDATKFALHVGVLFVAFLAAYEIRRALPLEWWLTQSDAIRVLGWAALYAGMGGAVELVAKTERSAWRYTSLGELLALARSLVAAMALFLVLVFALDRGLQLPRSVLVLALLFSLLGLAGLRLCWRLAHDPHLLRRSVAGGLKAGELHAARKTPLLVVGDMKAADAHLRHLLADARSPHQPVGIITPNGGEVGLRLHGVPVLGMVGEWRLPETADGPRYAILFLDDPVQAWNVSPARIGEVRKAGHTLLRPRMLVDLAAADGDPQALKEIPLEEFLPRSPVRLDPARVRQLVQGKRVLVTGAGGSIGSEICRQVAAFGCGHLALLDHSEFGLFKIDQEIGQAYPHLSRREIICDVRDRRRVSAWVSQEAPDIIFHAAALKHVPIVEHHPAEGVLTNVIGTWNVAEAAREARVPQMVMISTDKAVDPANVMGATKRLAEAVVRGLHDQAGDTAFSVVRFGNVLGSAGSVAPIFQDQIRRGGPVTVTHPDVERYFMTIPEAVQLVLHATAESAARELSRPSVFVLDMGEPVKIVDMARNMILLHGLQPDVDIPVVFTGLRPGEKLTEELVDTSERVIARLDSVMEVVEHGPAAVMNEDQVCLLEALARTGDEAEVCRAVYGHVSRLRDVEVQQASG</sequence>
<accession>A0ABY4SL95</accession>